<protein>
    <submittedName>
        <fullName evidence="1">Uncharacterized protein</fullName>
    </submittedName>
</protein>
<evidence type="ECO:0000313" key="1">
    <source>
        <dbReference type="EMBL" id="KAJ3475376.1"/>
    </source>
</evidence>
<proteinExistence type="predicted"/>
<organism evidence="1 2">
    <name type="scientific">Meripilus lineatus</name>
    <dbReference type="NCBI Taxonomy" id="2056292"/>
    <lineage>
        <taxon>Eukaryota</taxon>
        <taxon>Fungi</taxon>
        <taxon>Dikarya</taxon>
        <taxon>Basidiomycota</taxon>
        <taxon>Agaricomycotina</taxon>
        <taxon>Agaricomycetes</taxon>
        <taxon>Polyporales</taxon>
        <taxon>Meripilaceae</taxon>
        <taxon>Meripilus</taxon>
    </lineage>
</organism>
<name>A0AAD5UQY1_9APHY</name>
<reference evidence="1" key="1">
    <citation type="submission" date="2022-07" db="EMBL/GenBank/DDBJ databases">
        <title>Genome Sequence of Physisporinus lineatus.</title>
        <authorList>
            <person name="Buettner E."/>
        </authorList>
    </citation>
    <scope>NUCLEOTIDE SEQUENCE</scope>
    <source>
        <strain evidence="1">VT162</strain>
    </source>
</reference>
<dbReference type="EMBL" id="JANAWD010000867">
    <property type="protein sequence ID" value="KAJ3475376.1"/>
    <property type="molecule type" value="Genomic_DNA"/>
</dbReference>
<evidence type="ECO:0000313" key="2">
    <source>
        <dbReference type="Proteomes" id="UP001212997"/>
    </source>
</evidence>
<dbReference type="AlphaFoldDB" id="A0AAD5UQY1"/>
<comment type="caution">
    <text evidence="1">The sequence shown here is derived from an EMBL/GenBank/DDBJ whole genome shotgun (WGS) entry which is preliminary data.</text>
</comment>
<accession>A0AAD5UQY1</accession>
<dbReference type="Proteomes" id="UP001212997">
    <property type="component" value="Unassembled WGS sequence"/>
</dbReference>
<gene>
    <name evidence="1" type="ORF">NLI96_g11877</name>
</gene>
<keyword evidence="2" id="KW-1185">Reference proteome</keyword>
<sequence length="175" mass="19777">MENITLVEPQDEGRPIDRKSEFLSEGHFLFKVTYDVDETIHHDGSCVVYRFHPEARILTFVSLINIASIADSISGTSAAVTGVTSAIWSAEEPTRKSLDIGILRYPDSDNSVFKLYRMKLDVWASRYNVVLTRNYNNGITAELTTRCYKPRESNINEHSSDAKKVEIKAIEALFS</sequence>